<feature type="domain" description="Glyoxalase/fosfomycin resistance/dioxygenase" evidence="1">
    <location>
        <begin position="8"/>
        <end position="95"/>
    </location>
</feature>
<sequence>MITKMTATNVNVIDQDSAYDFYVNKLGFKLVDDIEMGPDTRWLTVSPPEQPDLQIVLFPVTVSKMFPKEVAENLIDLIKKGVFGCGVFTCKDIFATY</sequence>
<reference evidence="2 3" key="1">
    <citation type="submission" date="2016-10" db="EMBL/GenBank/DDBJ databases">
        <authorList>
            <person name="Varghese N."/>
            <person name="Submissions S."/>
        </authorList>
    </citation>
    <scope>NUCLEOTIDE SEQUENCE [LARGE SCALE GENOMIC DNA]</scope>
    <source>
        <strain evidence="2 3">DSM 26351</strain>
    </source>
</reference>
<dbReference type="EMBL" id="FOKU01000013">
    <property type="protein sequence ID" value="SFC55888.1"/>
    <property type="molecule type" value="Genomic_DNA"/>
</dbReference>
<accession>A0A1I1KB16</accession>
<evidence type="ECO:0000313" key="3">
    <source>
        <dbReference type="Proteomes" id="UP000198940"/>
    </source>
</evidence>
<evidence type="ECO:0000259" key="1">
    <source>
        <dbReference type="Pfam" id="PF00903"/>
    </source>
</evidence>
<dbReference type="Pfam" id="PF00903">
    <property type="entry name" value="Glyoxalase"/>
    <property type="match status" value="1"/>
</dbReference>
<dbReference type="RefSeq" id="WP_218145086.1">
    <property type="nucleotide sequence ID" value="NZ_FOKU01000013.1"/>
</dbReference>
<comment type="caution">
    <text evidence="2">The sequence shown here is derived from an EMBL/GenBank/DDBJ whole genome shotgun (WGS) entry which is preliminary data.</text>
</comment>
<dbReference type="InterPro" id="IPR029068">
    <property type="entry name" value="Glyas_Bleomycin-R_OHBP_Dase"/>
</dbReference>
<dbReference type="PANTHER" id="PTHR36437">
    <property type="entry name" value="GLYOXALASE/BLEOMYCIN RESISTANCE PROTEIN/DIOXYGENASE"/>
    <property type="match status" value="1"/>
</dbReference>
<keyword evidence="3" id="KW-1185">Reference proteome</keyword>
<protein>
    <submittedName>
        <fullName evidence="2">Glyoxalase/Bleomycin resistance protein/Dioxygenase superfamily protein</fullName>
    </submittedName>
</protein>
<dbReference type="SUPFAM" id="SSF54593">
    <property type="entry name" value="Glyoxalase/Bleomycin resistance protein/Dihydroxybiphenyl dioxygenase"/>
    <property type="match status" value="1"/>
</dbReference>
<dbReference type="Gene3D" id="3.10.180.10">
    <property type="entry name" value="2,3-Dihydroxybiphenyl 1,2-Dioxygenase, domain 1"/>
    <property type="match status" value="1"/>
</dbReference>
<name>A0A1I1KB16_9FLAO</name>
<gene>
    <name evidence="2" type="ORF">SAMN04487891_113134</name>
</gene>
<proteinExistence type="predicted"/>
<dbReference type="PANTHER" id="PTHR36437:SF2">
    <property type="entry name" value="GLYOXALASE_BLEOMYCIN RESISTANCE PROTEIN_DIOXYGENASE"/>
    <property type="match status" value="1"/>
</dbReference>
<dbReference type="InterPro" id="IPR004360">
    <property type="entry name" value="Glyas_Fos-R_dOase_dom"/>
</dbReference>
<dbReference type="Proteomes" id="UP000198940">
    <property type="component" value="Unassembled WGS sequence"/>
</dbReference>
<evidence type="ECO:0000313" key="2">
    <source>
        <dbReference type="EMBL" id="SFC55888.1"/>
    </source>
</evidence>
<organism evidence="2 3">
    <name type="scientific">Flagellimonas taeanensis</name>
    <dbReference type="NCBI Taxonomy" id="1005926"/>
    <lineage>
        <taxon>Bacteria</taxon>
        <taxon>Pseudomonadati</taxon>
        <taxon>Bacteroidota</taxon>
        <taxon>Flavobacteriia</taxon>
        <taxon>Flavobacteriales</taxon>
        <taxon>Flavobacteriaceae</taxon>
        <taxon>Flagellimonas</taxon>
    </lineage>
</organism>